<feature type="domain" description="Histidine kinase" evidence="8">
    <location>
        <begin position="573"/>
        <end position="792"/>
    </location>
</feature>
<dbReference type="Gene3D" id="3.30.565.10">
    <property type="entry name" value="Histidine kinase-like ATPase, C-terminal domain"/>
    <property type="match status" value="1"/>
</dbReference>
<evidence type="ECO:0000256" key="1">
    <source>
        <dbReference type="ARBA" id="ARBA00000085"/>
    </source>
</evidence>
<evidence type="ECO:0000256" key="2">
    <source>
        <dbReference type="ARBA" id="ARBA00012438"/>
    </source>
</evidence>
<keyword evidence="7" id="KW-0812">Transmembrane</keyword>
<keyword evidence="3 6" id="KW-0597">Phosphoprotein</keyword>
<dbReference type="InterPro" id="IPR005467">
    <property type="entry name" value="His_kinase_dom"/>
</dbReference>
<dbReference type="Pfam" id="PF00512">
    <property type="entry name" value="HisKA"/>
    <property type="match status" value="1"/>
</dbReference>
<comment type="catalytic activity">
    <reaction evidence="1">
        <text>ATP + protein L-histidine = ADP + protein N-phospho-L-histidine.</text>
        <dbReference type="EC" id="2.7.13.3"/>
    </reaction>
</comment>
<dbReference type="PROSITE" id="PS50113">
    <property type="entry name" value="PAC"/>
    <property type="match status" value="1"/>
</dbReference>
<feature type="transmembrane region" description="Helical" evidence="7">
    <location>
        <begin position="170"/>
        <end position="194"/>
    </location>
</feature>
<evidence type="ECO:0000256" key="6">
    <source>
        <dbReference type="PROSITE-ProRule" id="PRU00169"/>
    </source>
</evidence>
<feature type="domain" description="Response regulatory" evidence="9">
    <location>
        <begin position="937"/>
        <end position="1046"/>
    </location>
</feature>
<gene>
    <name evidence="12" type="ORF">LLY24_08255</name>
</gene>
<evidence type="ECO:0000259" key="10">
    <source>
        <dbReference type="PROSITE" id="PS50112"/>
    </source>
</evidence>
<dbReference type="Pfam" id="PF02518">
    <property type="entry name" value="HATPase_c"/>
    <property type="match status" value="1"/>
</dbReference>
<evidence type="ECO:0000313" key="12">
    <source>
        <dbReference type="EMBL" id="MCS2609308.1"/>
    </source>
</evidence>
<reference evidence="12" key="1">
    <citation type="submission" date="2021-11" db="EMBL/GenBank/DDBJ databases">
        <title>Halomonas sp., isolated from a coastal aquaculture zone in Dongshan Bay.</title>
        <authorList>
            <person name="Lin W."/>
        </authorList>
    </citation>
    <scope>NUCLEOTIDE SEQUENCE</scope>
    <source>
        <strain evidence="12">Yzlin-01</strain>
    </source>
</reference>
<dbReference type="SUPFAM" id="SSF55874">
    <property type="entry name" value="ATPase domain of HSP90 chaperone/DNA topoisomerase II/histidine kinase"/>
    <property type="match status" value="1"/>
</dbReference>
<dbReference type="PROSITE" id="PS50109">
    <property type="entry name" value="HIS_KIN"/>
    <property type="match status" value="1"/>
</dbReference>
<dbReference type="PROSITE" id="PS50112">
    <property type="entry name" value="PAS"/>
    <property type="match status" value="1"/>
</dbReference>
<dbReference type="Proteomes" id="UP001165542">
    <property type="component" value="Unassembled WGS sequence"/>
</dbReference>
<dbReference type="InterPro" id="IPR035965">
    <property type="entry name" value="PAS-like_dom_sf"/>
</dbReference>
<feature type="modified residue" description="4-aspartylphosphate" evidence="6">
    <location>
        <position position="985"/>
    </location>
</feature>
<feature type="modified residue" description="4-aspartylphosphate" evidence="6">
    <location>
        <position position="858"/>
    </location>
</feature>
<feature type="transmembrane region" description="Helical" evidence="7">
    <location>
        <begin position="44"/>
        <end position="69"/>
    </location>
</feature>
<feature type="transmembrane region" description="Helical" evidence="7">
    <location>
        <begin position="99"/>
        <end position="118"/>
    </location>
</feature>
<dbReference type="SUPFAM" id="SSF55785">
    <property type="entry name" value="PYP-like sensor domain (PAS domain)"/>
    <property type="match status" value="1"/>
</dbReference>
<dbReference type="CDD" id="cd00082">
    <property type="entry name" value="HisKA"/>
    <property type="match status" value="1"/>
</dbReference>
<dbReference type="InterPro" id="IPR003661">
    <property type="entry name" value="HisK_dim/P_dom"/>
</dbReference>
<evidence type="ECO:0000259" key="11">
    <source>
        <dbReference type="PROSITE" id="PS50113"/>
    </source>
</evidence>
<evidence type="ECO:0000259" key="8">
    <source>
        <dbReference type="PROSITE" id="PS50109"/>
    </source>
</evidence>
<evidence type="ECO:0000256" key="7">
    <source>
        <dbReference type="SAM" id="Phobius"/>
    </source>
</evidence>
<dbReference type="Gene3D" id="1.10.287.130">
    <property type="match status" value="1"/>
</dbReference>
<dbReference type="Gene3D" id="3.40.50.2300">
    <property type="match status" value="2"/>
</dbReference>
<dbReference type="SMART" id="SM00448">
    <property type="entry name" value="REC"/>
    <property type="match status" value="2"/>
</dbReference>
<comment type="caution">
    <text evidence="12">The sequence shown here is derived from an EMBL/GenBank/DDBJ whole genome shotgun (WGS) entry which is preliminary data.</text>
</comment>
<dbReference type="Pfam" id="PF00072">
    <property type="entry name" value="Response_reg"/>
    <property type="match status" value="2"/>
</dbReference>
<organism evidence="12 13">
    <name type="scientific">Halomonas dongshanensis</name>
    <dbReference type="NCBI Taxonomy" id="2890835"/>
    <lineage>
        <taxon>Bacteria</taxon>
        <taxon>Pseudomonadati</taxon>
        <taxon>Pseudomonadota</taxon>
        <taxon>Gammaproteobacteria</taxon>
        <taxon>Oceanospirillales</taxon>
        <taxon>Halomonadaceae</taxon>
        <taxon>Halomonas</taxon>
    </lineage>
</organism>
<feature type="transmembrane region" description="Helical" evidence="7">
    <location>
        <begin position="76"/>
        <end position="93"/>
    </location>
</feature>
<dbReference type="PANTHER" id="PTHR43047:SF72">
    <property type="entry name" value="OSMOSENSING HISTIDINE PROTEIN KINASE SLN1"/>
    <property type="match status" value="1"/>
</dbReference>
<keyword evidence="7" id="KW-0472">Membrane</keyword>
<dbReference type="Gene3D" id="6.10.340.10">
    <property type="match status" value="1"/>
</dbReference>
<dbReference type="InterPro" id="IPR011006">
    <property type="entry name" value="CheY-like_superfamily"/>
</dbReference>
<evidence type="ECO:0000313" key="13">
    <source>
        <dbReference type="Proteomes" id="UP001165542"/>
    </source>
</evidence>
<dbReference type="PRINTS" id="PR00344">
    <property type="entry name" value="BCTRLSENSOR"/>
</dbReference>
<keyword evidence="5" id="KW-0418">Kinase</keyword>
<dbReference type="InterPro" id="IPR036890">
    <property type="entry name" value="HATPase_C_sf"/>
</dbReference>
<dbReference type="EMBL" id="JAJISC010000003">
    <property type="protein sequence ID" value="MCS2609308.1"/>
    <property type="molecule type" value="Genomic_DNA"/>
</dbReference>
<dbReference type="Gene3D" id="3.30.450.20">
    <property type="entry name" value="PAS domain"/>
    <property type="match status" value="1"/>
</dbReference>
<feature type="transmembrane region" description="Helical" evidence="7">
    <location>
        <begin position="330"/>
        <end position="352"/>
    </location>
</feature>
<dbReference type="InterPro" id="IPR003594">
    <property type="entry name" value="HATPase_dom"/>
</dbReference>
<feature type="transmembrane region" description="Helical" evidence="7">
    <location>
        <begin position="12"/>
        <end position="38"/>
    </location>
</feature>
<evidence type="ECO:0000256" key="5">
    <source>
        <dbReference type="ARBA" id="ARBA00022777"/>
    </source>
</evidence>
<protein>
    <recommendedName>
        <fullName evidence="2">histidine kinase</fullName>
        <ecNumber evidence="2">2.7.13.3</ecNumber>
    </recommendedName>
</protein>
<feature type="domain" description="Response regulatory" evidence="9">
    <location>
        <begin position="809"/>
        <end position="925"/>
    </location>
</feature>
<dbReference type="NCBIfam" id="TIGR00229">
    <property type="entry name" value="sensory_box"/>
    <property type="match status" value="1"/>
</dbReference>
<keyword evidence="7" id="KW-1133">Transmembrane helix</keyword>
<dbReference type="InterPro" id="IPR036097">
    <property type="entry name" value="HisK_dim/P_sf"/>
</dbReference>
<dbReference type="SUPFAM" id="SSF47384">
    <property type="entry name" value="Homodimeric domain of signal transducing histidine kinase"/>
    <property type="match status" value="1"/>
</dbReference>
<sequence>MKLLVNIARPRLLLFSVLAGLGILGNMVQVSILFNVYFVFGSVAVLLAVVWLGFWPALGVGAITSLYTYLIWDNEVTVLVYLLEASVVAWLFHYRVKNLIIASLLYWLFIAPPLDFLLLPSIKAWSWELTQLVYLKQAINGILCAVIATGVLIVVGLMKPKFLPAVDSLLSLRHLLFCALLSVTLLAGIPPVLYDSHSMSRGQQELIQERLTLYSRQMADYIEGGQPLEALSSVSRDDVSYAVLDAQGNVVAQLGELESLSSSGDTQRHVLNERTALLVPNHIDSASERWLASRYLMETALGSGAAGGQLRVEMSAASSVQEMEAHRTTLLLMLAGVLVLGILTAIGLSRLMTRPLRELGRVGERINQQIASGEPLVLPTSRVVEFQQLASLLERMSLDLSGTFNALRRTQASLEDQVRQRTQALASSNNLLTSVLDGATDFAIIASDLEGRITLFNRGAENMLGYTAEQAIGQQVAELLHDPVELNRRQAELEAQLRRPVEIIEMFTNESVVTRPEAREWHYVRCNGEQVPVKVMVSSIHAPTGEVSGYVGIAEDIRESKRIDTMKREFISTVSHELRTPLTSISGALGMISGGVLGKVPETVQHMVGIAHKNSLRLTHLINDLLDIEKIAVGRLVFDMQRQRLAPLLEASISENQLYRAERNVNLVLTNPHPEFEVVLDAQRFQQVMANLLSNAVKFSPEESEVAIEVTQENDHVVIAVRDCGSGIPEAFKARIFDRFSQVDGSDSRAKGGTGLGLAITRELVRHMNGEIGFESEEGKGSRFWVSFPIVPMPGQVPPSVRPNDARDHVLVVDDDADVCGVLGAMMTQAGYIVDVASDGATALECIERQRYGAVTVDIGLPDMSGFELIRCLREKLDEREVALVVISGRVVDGEVRLQECVDDVIWLMKPVAEQPLLSAITQALEERQVSTQTRPRVLHVEDDGDLHQVIRTMLSAYADVDHAGSLTQAKACLRQARYTTVLLDIRLPDGLGWSLLDEIRTREPQAQVVILSGYPVGGEEQTKVESVLMKSRITPEQLLLTLEQRASFTS</sequence>
<dbReference type="RefSeq" id="WP_259035813.1">
    <property type="nucleotide sequence ID" value="NZ_JAJISC010000003.1"/>
</dbReference>
<evidence type="ECO:0000256" key="3">
    <source>
        <dbReference type="ARBA" id="ARBA00022553"/>
    </source>
</evidence>
<dbReference type="PROSITE" id="PS50110">
    <property type="entry name" value="RESPONSE_REGULATORY"/>
    <property type="match status" value="2"/>
</dbReference>
<evidence type="ECO:0000259" key="9">
    <source>
        <dbReference type="PROSITE" id="PS50110"/>
    </source>
</evidence>
<dbReference type="CDD" id="cd00156">
    <property type="entry name" value="REC"/>
    <property type="match status" value="1"/>
</dbReference>
<dbReference type="InterPro" id="IPR000700">
    <property type="entry name" value="PAS-assoc_C"/>
</dbReference>
<dbReference type="InterPro" id="IPR001789">
    <property type="entry name" value="Sig_transdc_resp-reg_receiver"/>
</dbReference>
<feature type="domain" description="PAS" evidence="10">
    <location>
        <begin position="428"/>
        <end position="481"/>
    </location>
</feature>
<dbReference type="CDD" id="cd16922">
    <property type="entry name" value="HATPase_EvgS-ArcB-TorS-like"/>
    <property type="match status" value="1"/>
</dbReference>
<name>A0ABT2ECK5_9GAMM</name>
<accession>A0ABT2ECK5</accession>
<dbReference type="InterPro" id="IPR004358">
    <property type="entry name" value="Sig_transdc_His_kin-like_C"/>
</dbReference>
<feature type="transmembrane region" description="Helical" evidence="7">
    <location>
        <begin position="138"/>
        <end position="158"/>
    </location>
</feature>
<proteinExistence type="predicted"/>
<evidence type="ECO:0000256" key="4">
    <source>
        <dbReference type="ARBA" id="ARBA00022679"/>
    </source>
</evidence>
<dbReference type="Pfam" id="PF13426">
    <property type="entry name" value="PAS_9"/>
    <property type="match status" value="1"/>
</dbReference>
<dbReference type="SMART" id="SM00091">
    <property type="entry name" value="PAS"/>
    <property type="match status" value="1"/>
</dbReference>
<dbReference type="InterPro" id="IPR000014">
    <property type="entry name" value="PAS"/>
</dbReference>
<keyword evidence="13" id="KW-1185">Reference proteome</keyword>
<feature type="domain" description="PAC" evidence="11">
    <location>
        <begin position="517"/>
        <end position="569"/>
    </location>
</feature>
<dbReference type="CDD" id="cd00130">
    <property type="entry name" value="PAS"/>
    <property type="match status" value="1"/>
</dbReference>
<dbReference type="SUPFAM" id="SSF52172">
    <property type="entry name" value="CheY-like"/>
    <property type="match status" value="2"/>
</dbReference>
<dbReference type="EC" id="2.7.13.3" evidence="2"/>
<dbReference type="PANTHER" id="PTHR43047">
    <property type="entry name" value="TWO-COMPONENT HISTIDINE PROTEIN KINASE"/>
    <property type="match status" value="1"/>
</dbReference>
<keyword evidence="4" id="KW-0808">Transferase</keyword>
<dbReference type="SMART" id="SM00387">
    <property type="entry name" value="HATPase_c"/>
    <property type="match status" value="1"/>
</dbReference>
<dbReference type="SMART" id="SM00388">
    <property type="entry name" value="HisKA"/>
    <property type="match status" value="1"/>
</dbReference>